<reference evidence="2" key="1">
    <citation type="journal article" date="2011" name="Nature">
        <title>Genome sequence and analysis of the tuber crop potato.</title>
        <authorList>
            <consortium name="The Potato Genome Sequencing Consortium"/>
        </authorList>
    </citation>
    <scope>NUCLEOTIDE SEQUENCE [LARGE SCALE GENOMIC DNA]</scope>
    <source>
        <strain evidence="2">cv. DM1-3 516 R44</strain>
    </source>
</reference>
<dbReference type="EnsemblPlants" id="PGSC0003DMT400096208">
    <property type="protein sequence ID" value="PGSC0003DMT400096208"/>
    <property type="gene ID" value="PGSC0003DMG400045779"/>
</dbReference>
<dbReference type="Gramene" id="PGSC0003DMT400096208">
    <property type="protein sequence ID" value="PGSC0003DMT400096208"/>
    <property type="gene ID" value="PGSC0003DMG400045779"/>
</dbReference>
<keyword evidence="2" id="KW-1185">Reference proteome</keyword>
<dbReference type="InParanoid" id="M1DXY5"/>
<reference evidence="1" key="2">
    <citation type="submission" date="2015-06" db="UniProtKB">
        <authorList>
            <consortium name="EnsemblPlants"/>
        </authorList>
    </citation>
    <scope>IDENTIFICATION</scope>
    <source>
        <strain evidence="1">DM1-3 516 R44</strain>
    </source>
</reference>
<dbReference type="HOGENOM" id="CLU_2324782_0_0_1"/>
<sequence>MLNSEGSCGIMSRNYSTEGLKETSHLKTARLIGFMRSYGHEQLNSSASWVTCSTPMIRSTIAKEVMGVNDSTQGFKEHYGTDVHDSFHSDTYFLKTYLE</sequence>
<protein>
    <submittedName>
        <fullName evidence="1">Uncharacterized protein</fullName>
    </submittedName>
</protein>
<dbReference type="AlphaFoldDB" id="M1DXY5"/>
<evidence type="ECO:0000313" key="1">
    <source>
        <dbReference type="EnsemblPlants" id="PGSC0003DMT400096208"/>
    </source>
</evidence>
<accession>M1DXY5</accession>
<dbReference type="Proteomes" id="UP000011115">
    <property type="component" value="Unassembled WGS sequence"/>
</dbReference>
<dbReference type="PaxDb" id="4113-PGSC0003DMT400096208"/>
<name>M1DXY5_SOLTU</name>
<evidence type="ECO:0000313" key="2">
    <source>
        <dbReference type="Proteomes" id="UP000011115"/>
    </source>
</evidence>
<organism evidence="1 2">
    <name type="scientific">Solanum tuberosum</name>
    <name type="common">Potato</name>
    <dbReference type="NCBI Taxonomy" id="4113"/>
    <lineage>
        <taxon>Eukaryota</taxon>
        <taxon>Viridiplantae</taxon>
        <taxon>Streptophyta</taxon>
        <taxon>Embryophyta</taxon>
        <taxon>Tracheophyta</taxon>
        <taxon>Spermatophyta</taxon>
        <taxon>Magnoliopsida</taxon>
        <taxon>eudicotyledons</taxon>
        <taxon>Gunneridae</taxon>
        <taxon>Pentapetalae</taxon>
        <taxon>asterids</taxon>
        <taxon>lamiids</taxon>
        <taxon>Solanales</taxon>
        <taxon>Solanaceae</taxon>
        <taxon>Solanoideae</taxon>
        <taxon>Solaneae</taxon>
        <taxon>Solanum</taxon>
    </lineage>
</organism>
<proteinExistence type="predicted"/>